<evidence type="ECO:0000313" key="2">
    <source>
        <dbReference type="Proteomes" id="UP000478546"/>
    </source>
</evidence>
<name>A0A6B2GV47_9BACT</name>
<dbReference type="Proteomes" id="UP000478546">
    <property type="component" value="Unassembled WGS sequence"/>
</dbReference>
<dbReference type="AlphaFoldDB" id="A0A6B2GV47"/>
<organism evidence="1 2">
    <name type="scientific">Pontibacter fetidus</name>
    <dbReference type="NCBI Taxonomy" id="2700082"/>
    <lineage>
        <taxon>Bacteria</taxon>
        <taxon>Pseudomonadati</taxon>
        <taxon>Bacteroidota</taxon>
        <taxon>Cytophagia</taxon>
        <taxon>Cytophagales</taxon>
        <taxon>Hymenobacteraceae</taxon>
        <taxon>Pontibacter</taxon>
    </lineage>
</organism>
<evidence type="ECO:0000313" key="1">
    <source>
        <dbReference type="EMBL" id="NDK54779.1"/>
    </source>
</evidence>
<gene>
    <name evidence="1" type="ORF">GWO68_02510</name>
</gene>
<protein>
    <submittedName>
        <fullName evidence="1">Uncharacterized protein</fullName>
    </submittedName>
</protein>
<reference evidence="1 2" key="1">
    <citation type="submission" date="2020-01" db="EMBL/GenBank/DDBJ databases">
        <authorList>
            <person name="Kim M.K."/>
        </authorList>
    </citation>
    <scope>NUCLEOTIDE SEQUENCE [LARGE SCALE GENOMIC DNA]</scope>
    <source>
        <strain evidence="1 2">BT213</strain>
    </source>
</reference>
<sequence length="68" mass="7644">MNILKHLKLGFTFSAPLSKRGKEVLANDWEAGYTIVEEVLKRKESSKGFRKSSSGTLLGESKYELTHT</sequence>
<comment type="caution">
    <text evidence="1">The sequence shown here is derived from an EMBL/GenBank/DDBJ whole genome shotgun (WGS) entry which is preliminary data.</text>
</comment>
<accession>A0A6B2GV47</accession>
<dbReference type="EMBL" id="JAAEAA010000003">
    <property type="protein sequence ID" value="NDK54779.1"/>
    <property type="molecule type" value="Genomic_DNA"/>
</dbReference>
<proteinExistence type="predicted"/>
<keyword evidence="2" id="KW-1185">Reference proteome</keyword>
<dbReference type="RefSeq" id="WP_162344841.1">
    <property type="nucleotide sequence ID" value="NZ_JAAEAA010000003.1"/>
</dbReference>